<proteinExistence type="predicted"/>
<evidence type="ECO:0000256" key="1">
    <source>
        <dbReference type="SAM" id="MobiDB-lite"/>
    </source>
</evidence>
<name>A0A9P8CDS5_9HELO</name>
<gene>
    <name evidence="2" type="ORF">BJ878DRAFT_424837</name>
</gene>
<feature type="region of interest" description="Disordered" evidence="1">
    <location>
        <begin position="386"/>
        <end position="423"/>
    </location>
</feature>
<feature type="compositionally biased region" description="Basic and acidic residues" evidence="1">
    <location>
        <begin position="1"/>
        <end position="14"/>
    </location>
</feature>
<keyword evidence="3" id="KW-1185">Reference proteome</keyword>
<feature type="region of interest" description="Disordered" evidence="1">
    <location>
        <begin position="1"/>
        <end position="23"/>
    </location>
</feature>
<dbReference type="Proteomes" id="UP000887226">
    <property type="component" value="Unassembled WGS sequence"/>
</dbReference>
<organism evidence="2 3">
    <name type="scientific">Calycina marina</name>
    <dbReference type="NCBI Taxonomy" id="1763456"/>
    <lineage>
        <taxon>Eukaryota</taxon>
        <taxon>Fungi</taxon>
        <taxon>Dikarya</taxon>
        <taxon>Ascomycota</taxon>
        <taxon>Pezizomycotina</taxon>
        <taxon>Leotiomycetes</taxon>
        <taxon>Helotiales</taxon>
        <taxon>Pezizellaceae</taxon>
        <taxon>Calycina</taxon>
    </lineage>
</organism>
<dbReference type="EMBL" id="MU254021">
    <property type="protein sequence ID" value="KAG9242925.1"/>
    <property type="molecule type" value="Genomic_DNA"/>
</dbReference>
<sequence length="423" mass="47354">MGRSGQDTESRESQQKSSNPFVAFRQKVDESVSGLLQNIIGLPSALARNTSGNHRWVDFDEDLRKRAEQARQDGQSSDGSPPVQTFEEAIQAIPLYAKLQLGTPLGAGSPPYISKIPDIMHAPLANSLAWDFYRNSHSELDDFFQPNMKERVPSLFPYLLHSPYSPLILSSRLGLSGKPHFPYCHAFEDLLLASRGENMAPASERQYLYEPILTTDDAMDWFYDLEKWGLLTEGDAQPPAGTALSADEIRTRFKAAAENKRNTESVPTEQSMYDRFLWRANNTSDADPASSPRQAAPLNDDALEQQYKKCVMMARQEQYSTAQGLVLKCVPGNDVKTLENITESKPVDPEKVVSFSTTSEHHTNEDGLVEHSVTIWKRFANGRETVTTKSHSDYGRSEEVENPTSATTKAVKQPKKSNGWFWS</sequence>
<dbReference type="OrthoDB" id="4586300at2759"/>
<comment type="caution">
    <text evidence="2">The sequence shown here is derived from an EMBL/GenBank/DDBJ whole genome shotgun (WGS) entry which is preliminary data.</text>
</comment>
<protein>
    <submittedName>
        <fullName evidence="2">Uncharacterized protein</fullName>
    </submittedName>
</protein>
<accession>A0A9P8CDS5</accession>
<feature type="compositionally biased region" description="Basic and acidic residues" evidence="1">
    <location>
        <begin position="390"/>
        <end position="399"/>
    </location>
</feature>
<dbReference type="AlphaFoldDB" id="A0A9P8CDS5"/>
<evidence type="ECO:0000313" key="2">
    <source>
        <dbReference type="EMBL" id="KAG9242925.1"/>
    </source>
</evidence>
<reference evidence="2" key="1">
    <citation type="journal article" date="2021" name="IMA Fungus">
        <title>Genomic characterization of three marine fungi, including Emericellopsis atlantica sp. nov. with signatures of a generalist lifestyle and marine biomass degradation.</title>
        <authorList>
            <person name="Hagestad O.C."/>
            <person name="Hou L."/>
            <person name="Andersen J.H."/>
            <person name="Hansen E.H."/>
            <person name="Altermark B."/>
            <person name="Li C."/>
            <person name="Kuhnert E."/>
            <person name="Cox R.J."/>
            <person name="Crous P.W."/>
            <person name="Spatafora J.W."/>
            <person name="Lail K."/>
            <person name="Amirebrahimi M."/>
            <person name="Lipzen A."/>
            <person name="Pangilinan J."/>
            <person name="Andreopoulos W."/>
            <person name="Hayes R.D."/>
            <person name="Ng V."/>
            <person name="Grigoriev I.V."/>
            <person name="Jackson S.A."/>
            <person name="Sutton T.D.S."/>
            <person name="Dobson A.D.W."/>
            <person name="Rama T."/>
        </authorList>
    </citation>
    <scope>NUCLEOTIDE SEQUENCE</scope>
    <source>
        <strain evidence="2">TRa3180A</strain>
    </source>
</reference>
<evidence type="ECO:0000313" key="3">
    <source>
        <dbReference type="Proteomes" id="UP000887226"/>
    </source>
</evidence>